<protein>
    <recommendedName>
        <fullName evidence="5">Plasmid stabilization system</fullName>
    </recommendedName>
</protein>
<name>A0A068T9X1_NEOGA</name>
<dbReference type="EMBL" id="HG938355">
    <property type="protein sequence ID" value="CDN55327.1"/>
    <property type="molecule type" value="Genomic_DNA"/>
</dbReference>
<dbReference type="Proteomes" id="UP000028186">
    <property type="component" value="Chromosome I"/>
</dbReference>
<proteinExistence type="inferred from homology"/>
<dbReference type="KEGG" id="ngl:RG1141_CH29910"/>
<dbReference type="InterPro" id="IPR051803">
    <property type="entry name" value="TA_system_RelE-like_toxin"/>
</dbReference>
<dbReference type="RefSeq" id="WP_038545035.1">
    <property type="nucleotide sequence ID" value="NZ_HG938355.1"/>
</dbReference>
<gene>
    <name evidence="3" type="ORF">RG1141_CH29910</name>
</gene>
<evidence type="ECO:0000313" key="3">
    <source>
        <dbReference type="EMBL" id="CDN55327.1"/>
    </source>
</evidence>
<dbReference type="InterPro" id="IPR035093">
    <property type="entry name" value="RelE/ParE_toxin_dom_sf"/>
</dbReference>
<organism evidence="3 4">
    <name type="scientific">Neorhizobium galegae bv. officinalis bv. officinalis str. HAMBI 1141</name>
    <dbReference type="NCBI Taxonomy" id="1028801"/>
    <lineage>
        <taxon>Bacteria</taxon>
        <taxon>Pseudomonadati</taxon>
        <taxon>Pseudomonadota</taxon>
        <taxon>Alphaproteobacteria</taxon>
        <taxon>Hyphomicrobiales</taxon>
        <taxon>Rhizobiaceae</taxon>
        <taxon>Rhizobium/Agrobacterium group</taxon>
        <taxon>Neorhizobium</taxon>
    </lineage>
</organism>
<comment type="similarity">
    <text evidence="1">Belongs to the RelE toxin family.</text>
</comment>
<dbReference type="HOGENOM" id="CLU_147162_11_2_5"/>
<dbReference type="InterPro" id="IPR007712">
    <property type="entry name" value="RelE/ParE_toxin"/>
</dbReference>
<dbReference type="AlphaFoldDB" id="A0A068T9X1"/>
<dbReference type="Pfam" id="PF05016">
    <property type="entry name" value="ParE_toxin"/>
    <property type="match status" value="1"/>
</dbReference>
<accession>A0A068T9X1</accession>
<sequence>MRLIWAEAAIADLVHLRTYIAEHNPQAANEMAARLLDIAELLIAHPQAGVLTAKLGVRRLIVPQSAYSLIYRTVDQDIEIIEVFDGRRRKPRTDLTD</sequence>
<dbReference type="eggNOG" id="COG3668">
    <property type="taxonomic scope" value="Bacteria"/>
</dbReference>
<dbReference type="PANTHER" id="PTHR33755">
    <property type="entry name" value="TOXIN PARE1-RELATED"/>
    <property type="match status" value="1"/>
</dbReference>
<reference evidence="4" key="1">
    <citation type="journal article" date="2014" name="BMC Genomics">
        <title>Genome sequencing of two Neorhizobium galegae strains reveals a noeT gene responsible for the unusual acetylation of the nodulation factors.</title>
        <authorList>
            <person name="Osterman J."/>
            <person name="Marsh J."/>
            <person name="Laine P.K."/>
            <person name="Zeng Z."/>
            <person name="Alatalo E."/>
            <person name="Sullivan J.T."/>
            <person name="Young J.P."/>
            <person name="Thomas-Oates J."/>
            <person name="Paulin L."/>
            <person name="Lindstrom K."/>
        </authorList>
    </citation>
    <scope>NUCLEOTIDE SEQUENCE [LARGE SCALE GENOMIC DNA]</scope>
    <source>
        <strain evidence="4">HAMBI 1141</strain>
    </source>
</reference>
<dbReference type="Gene3D" id="3.30.2310.20">
    <property type="entry name" value="RelE-like"/>
    <property type="match status" value="1"/>
</dbReference>
<keyword evidence="2" id="KW-1277">Toxin-antitoxin system</keyword>
<evidence type="ECO:0000313" key="4">
    <source>
        <dbReference type="Proteomes" id="UP000028186"/>
    </source>
</evidence>
<evidence type="ECO:0000256" key="2">
    <source>
        <dbReference type="ARBA" id="ARBA00022649"/>
    </source>
</evidence>
<evidence type="ECO:0000256" key="1">
    <source>
        <dbReference type="ARBA" id="ARBA00006226"/>
    </source>
</evidence>
<dbReference type="PANTHER" id="PTHR33755:SF6">
    <property type="entry name" value="PLASMID STABILIZATION SYSTEM PROTEIN"/>
    <property type="match status" value="1"/>
</dbReference>
<dbReference type="PATRIC" id="fig|1028801.3.peg.3046"/>
<evidence type="ECO:0008006" key="5">
    <source>
        <dbReference type="Google" id="ProtNLM"/>
    </source>
</evidence>